<evidence type="ECO:0000313" key="4">
    <source>
        <dbReference type="EMBL" id="UXP32027.1"/>
    </source>
</evidence>
<evidence type="ECO:0000256" key="2">
    <source>
        <dbReference type="SAM" id="Phobius"/>
    </source>
</evidence>
<gene>
    <name evidence="4" type="ORF">N6H18_16920</name>
</gene>
<organism evidence="4 5">
    <name type="scientific">Reichenbachiella agarivorans</name>
    <dbReference type="NCBI Taxonomy" id="2979464"/>
    <lineage>
        <taxon>Bacteria</taxon>
        <taxon>Pseudomonadati</taxon>
        <taxon>Bacteroidota</taxon>
        <taxon>Cytophagia</taxon>
        <taxon>Cytophagales</taxon>
        <taxon>Reichenbachiellaceae</taxon>
        <taxon>Reichenbachiella</taxon>
    </lineage>
</organism>
<dbReference type="InterPro" id="IPR050739">
    <property type="entry name" value="MFP"/>
</dbReference>
<sequence length="390" mass="44407">MKKELFPEEFIQASVENYTFKINRPTNRIYIVLLSCLLIFLVILPLVSVDVIESVSGRITSMGKKYSIQAPVTARVVFSSLEENLNVKKGDTLVRFDDRVIISEVDRIGTRKSQLDQYIQDLALLSDQTSASRLIRSDRYQLEYVEFIGQTEKSNSLLGSTQKRFDIQKALYEKGIISQKEFDEIQTELDQAVMDSRLYQDGKKTEWQQQIINFKEESRQLNIQLSQLKDQLVNYSILSSTSGNLQNITPLQIGQYLHAGSELGEISPDDELVASCFVSPSDIGMLQLGQEGYFRIDAFNFNEWGGLKGQIIEISDDVYFSEDGQAYFIVKSKLHEQTLSLANGVVGKVKKGMTFQSNFYLTERTLFQLLYDKADNLVNPQVRTNQLSAK</sequence>
<dbReference type="EMBL" id="CP106679">
    <property type="protein sequence ID" value="UXP32027.1"/>
    <property type="molecule type" value="Genomic_DNA"/>
</dbReference>
<keyword evidence="2" id="KW-0812">Transmembrane</keyword>
<keyword evidence="1" id="KW-0175">Coiled coil</keyword>
<proteinExistence type="predicted"/>
<protein>
    <submittedName>
        <fullName evidence="4">HlyD family secretion protein</fullName>
    </submittedName>
</protein>
<name>A0ABY6CNC9_9BACT</name>
<keyword evidence="5" id="KW-1185">Reference proteome</keyword>
<dbReference type="InterPro" id="IPR058982">
    <property type="entry name" value="Beta-barrel_AprE"/>
</dbReference>
<dbReference type="Pfam" id="PF26002">
    <property type="entry name" value="Beta-barrel_AprE"/>
    <property type="match status" value="1"/>
</dbReference>
<dbReference type="Gene3D" id="1.10.287.470">
    <property type="entry name" value="Helix hairpin bin"/>
    <property type="match status" value="1"/>
</dbReference>
<evidence type="ECO:0000313" key="5">
    <source>
        <dbReference type="Proteomes" id="UP001065174"/>
    </source>
</evidence>
<feature type="transmembrane region" description="Helical" evidence="2">
    <location>
        <begin position="29"/>
        <end position="49"/>
    </location>
</feature>
<dbReference type="RefSeq" id="WP_262309464.1">
    <property type="nucleotide sequence ID" value="NZ_CP106679.1"/>
</dbReference>
<evidence type="ECO:0000256" key="1">
    <source>
        <dbReference type="SAM" id="Coils"/>
    </source>
</evidence>
<feature type="coiled-coil region" evidence="1">
    <location>
        <begin position="204"/>
        <end position="231"/>
    </location>
</feature>
<dbReference type="PANTHER" id="PTHR30386">
    <property type="entry name" value="MEMBRANE FUSION SUBUNIT OF EMRAB-TOLC MULTIDRUG EFFLUX PUMP"/>
    <property type="match status" value="1"/>
</dbReference>
<feature type="domain" description="AprE-like beta-barrel" evidence="3">
    <location>
        <begin position="272"/>
        <end position="357"/>
    </location>
</feature>
<keyword evidence="2" id="KW-1133">Transmembrane helix</keyword>
<dbReference type="Gene3D" id="2.40.50.100">
    <property type="match status" value="1"/>
</dbReference>
<reference evidence="4" key="1">
    <citation type="submission" date="2022-09" db="EMBL/GenBank/DDBJ databases">
        <title>Comparative genomics and taxonomic characterization of three novel marine species of genus Reichenbachiella exhibiting antioxidant and polysaccharide degradation activities.</title>
        <authorList>
            <person name="Muhammad N."/>
            <person name="Lee Y.-J."/>
            <person name="Ko J."/>
            <person name="Kim S.-G."/>
        </authorList>
    </citation>
    <scope>NUCLEOTIDE SEQUENCE</scope>
    <source>
        <strain evidence="4">BKB1-1</strain>
    </source>
</reference>
<keyword evidence="2" id="KW-0472">Membrane</keyword>
<evidence type="ECO:0000259" key="3">
    <source>
        <dbReference type="Pfam" id="PF26002"/>
    </source>
</evidence>
<dbReference type="Proteomes" id="UP001065174">
    <property type="component" value="Chromosome"/>
</dbReference>
<accession>A0ABY6CNC9</accession>
<dbReference type="PANTHER" id="PTHR30386:SF28">
    <property type="entry name" value="EXPORTED PROTEIN"/>
    <property type="match status" value="1"/>
</dbReference>